<evidence type="ECO:0000256" key="12">
    <source>
        <dbReference type="SAM" id="Phobius"/>
    </source>
</evidence>
<feature type="transmembrane region" description="Helical" evidence="12">
    <location>
        <begin position="190"/>
        <end position="215"/>
    </location>
</feature>
<feature type="transmembrane region" description="Helical" evidence="12">
    <location>
        <begin position="478"/>
        <end position="500"/>
    </location>
</feature>
<dbReference type="Proteomes" id="UP000299102">
    <property type="component" value="Unassembled WGS sequence"/>
</dbReference>
<evidence type="ECO:0000313" key="14">
    <source>
        <dbReference type="Proteomes" id="UP000299102"/>
    </source>
</evidence>
<dbReference type="STRING" id="151549.A0A4C1ZPV1"/>
<comment type="similarity">
    <text evidence="2 11">Belongs to the sodium:solute symporter (SSF) (TC 2.A.21) family.</text>
</comment>
<keyword evidence="4" id="KW-1003">Cell membrane</keyword>
<keyword evidence="5 12" id="KW-0812">Transmembrane</keyword>
<evidence type="ECO:0000256" key="11">
    <source>
        <dbReference type="RuleBase" id="RU362091"/>
    </source>
</evidence>
<feature type="transmembrane region" description="Helical" evidence="12">
    <location>
        <begin position="393"/>
        <end position="414"/>
    </location>
</feature>
<keyword evidence="8" id="KW-0406">Ion transport</keyword>
<keyword evidence="9 12" id="KW-0472">Membrane</keyword>
<evidence type="ECO:0000256" key="4">
    <source>
        <dbReference type="ARBA" id="ARBA00022475"/>
    </source>
</evidence>
<dbReference type="PANTHER" id="PTHR42985">
    <property type="entry name" value="SODIUM-COUPLED MONOCARBOXYLATE TRANSPORTER"/>
    <property type="match status" value="1"/>
</dbReference>
<keyword evidence="3" id="KW-0813">Transport</keyword>
<feature type="transmembrane region" description="Helical" evidence="12">
    <location>
        <begin position="6"/>
        <end position="28"/>
    </location>
</feature>
<evidence type="ECO:0000256" key="6">
    <source>
        <dbReference type="ARBA" id="ARBA00022989"/>
    </source>
</evidence>
<dbReference type="InterPro" id="IPR001734">
    <property type="entry name" value="Na/solute_symporter"/>
</dbReference>
<dbReference type="GO" id="GO:0015293">
    <property type="term" value="F:symporter activity"/>
    <property type="evidence" value="ECO:0007669"/>
    <property type="project" value="TreeGrafter"/>
</dbReference>
<evidence type="ECO:0000256" key="8">
    <source>
        <dbReference type="ARBA" id="ARBA00023065"/>
    </source>
</evidence>
<dbReference type="EMBL" id="BGZK01001975">
    <property type="protein sequence ID" value="GBP89104.1"/>
    <property type="molecule type" value="Genomic_DNA"/>
</dbReference>
<proteinExistence type="inferred from homology"/>
<keyword evidence="7" id="KW-0915">Sodium</keyword>
<evidence type="ECO:0000256" key="1">
    <source>
        <dbReference type="ARBA" id="ARBA00004651"/>
    </source>
</evidence>
<sequence>MALSLPLVFFLFVPVYYSLDITSVYQYLELRFGSGGVRRLTAAIFLLRQVLNLAVTAYTPAVALYIALGVPPVASISVLAGLAAVLALLGGLGAAVRADAVQTGAMVVVSVVLLGVGCRVAGGPLAALRINEEGGRLNFFNFTWDLRTRVDTLSALLGQLFMSLSLYGCQQTFVQRYCSMRSQRRVAWMLGLSAPVVAALFSLSWLMGMAVYAVYARCDPLATHRITEPDEVLALFVHEYMDWLPGALGVFLGCLFNGALSHHSSEIDALKKNCKTFSVTMKTRRRVRTSSDSNGGLGIENFLVSNLNSLATVTWEDFVSAAPPFRGMPDAQQLLIIKIIAVIYALVIGALACGVGLAGGVVEASMLATSVTAGPLLGVFLLAVLVPHVEATGAAAGMVVALSLSTWLGVGRLITVPADTSTLPLKTDGCVNDTSAPEPIGRIAEYSRRLHLLLLPHDSPAPPPPTPPWMSSPYAVSYMWYAVFGTIMCVAVGALVSAFARRRTKALDPLLLHPCIRRFVADGKPEPPPPPPGEDTPKVVVNNESQTTLTADTKTQQNVLADSRLFDAYDARSYHSAVHRPPMAASRVPVHANGQISRL</sequence>
<keyword evidence="10" id="KW-0739">Sodium transport</keyword>
<keyword evidence="14" id="KW-1185">Reference proteome</keyword>
<dbReference type="Pfam" id="PF00474">
    <property type="entry name" value="SSF"/>
    <property type="match status" value="1"/>
</dbReference>
<dbReference type="GO" id="GO:0006814">
    <property type="term" value="P:sodium ion transport"/>
    <property type="evidence" value="ECO:0007669"/>
    <property type="project" value="UniProtKB-KW"/>
</dbReference>
<evidence type="ECO:0000256" key="2">
    <source>
        <dbReference type="ARBA" id="ARBA00006434"/>
    </source>
</evidence>
<dbReference type="PANTHER" id="PTHR42985:SF2">
    <property type="entry name" value="SODIUM-DEPENDENT MULTIVITAMIN TRANSPORTER"/>
    <property type="match status" value="1"/>
</dbReference>
<dbReference type="InterPro" id="IPR051163">
    <property type="entry name" value="Sodium:Solute_Symporter_SSF"/>
</dbReference>
<dbReference type="Gene3D" id="1.20.1730.10">
    <property type="entry name" value="Sodium/glucose cotransporter"/>
    <property type="match status" value="1"/>
</dbReference>
<dbReference type="PROSITE" id="PS50283">
    <property type="entry name" value="NA_SOLUT_SYMP_3"/>
    <property type="match status" value="1"/>
</dbReference>
<evidence type="ECO:0000256" key="3">
    <source>
        <dbReference type="ARBA" id="ARBA00022448"/>
    </source>
</evidence>
<evidence type="ECO:0000256" key="7">
    <source>
        <dbReference type="ARBA" id="ARBA00023053"/>
    </source>
</evidence>
<gene>
    <name evidence="13" type="primary">SLC5A12</name>
    <name evidence="13" type="ORF">EVAR_64372_1</name>
</gene>
<feature type="transmembrane region" description="Helical" evidence="12">
    <location>
        <begin position="40"/>
        <end position="67"/>
    </location>
</feature>
<feature type="transmembrane region" description="Helical" evidence="12">
    <location>
        <begin position="243"/>
        <end position="262"/>
    </location>
</feature>
<comment type="caution">
    <text evidence="13">The sequence shown here is derived from an EMBL/GenBank/DDBJ whole genome shotgun (WGS) entry which is preliminary data.</text>
</comment>
<reference evidence="13 14" key="1">
    <citation type="journal article" date="2019" name="Commun. Biol.">
        <title>The bagworm genome reveals a unique fibroin gene that provides high tensile strength.</title>
        <authorList>
            <person name="Kono N."/>
            <person name="Nakamura H."/>
            <person name="Ohtoshi R."/>
            <person name="Tomita M."/>
            <person name="Numata K."/>
            <person name="Arakawa K."/>
        </authorList>
    </citation>
    <scope>NUCLEOTIDE SEQUENCE [LARGE SCALE GENOMIC DNA]</scope>
</reference>
<keyword evidence="6 12" id="KW-1133">Transmembrane helix</keyword>
<organism evidence="13 14">
    <name type="scientific">Eumeta variegata</name>
    <name type="common">Bagworm moth</name>
    <name type="synonym">Eumeta japonica</name>
    <dbReference type="NCBI Taxonomy" id="151549"/>
    <lineage>
        <taxon>Eukaryota</taxon>
        <taxon>Metazoa</taxon>
        <taxon>Ecdysozoa</taxon>
        <taxon>Arthropoda</taxon>
        <taxon>Hexapoda</taxon>
        <taxon>Insecta</taxon>
        <taxon>Pterygota</taxon>
        <taxon>Neoptera</taxon>
        <taxon>Endopterygota</taxon>
        <taxon>Lepidoptera</taxon>
        <taxon>Glossata</taxon>
        <taxon>Ditrysia</taxon>
        <taxon>Tineoidea</taxon>
        <taxon>Psychidae</taxon>
        <taxon>Oiketicinae</taxon>
        <taxon>Eumeta</taxon>
    </lineage>
</organism>
<name>A0A4C1ZPV1_EUMVA</name>
<dbReference type="InterPro" id="IPR038377">
    <property type="entry name" value="Na/Glc_symporter_sf"/>
</dbReference>
<protein>
    <submittedName>
        <fullName evidence="13">Sodium-coupled monocarboxylate transporter 2</fullName>
    </submittedName>
</protein>
<feature type="transmembrane region" description="Helical" evidence="12">
    <location>
        <begin position="335"/>
        <end position="358"/>
    </location>
</feature>
<evidence type="ECO:0000256" key="5">
    <source>
        <dbReference type="ARBA" id="ARBA00022692"/>
    </source>
</evidence>
<evidence type="ECO:0000256" key="10">
    <source>
        <dbReference type="ARBA" id="ARBA00023201"/>
    </source>
</evidence>
<feature type="transmembrane region" description="Helical" evidence="12">
    <location>
        <begin position="107"/>
        <end position="130"/>
    </location>
</feature>
<evidence type="ECO:0000313" key="13">
    <source>
        <dbReference type="EMBL" id="GBP89104.1"/>
    </source>
</evidence>
<accession>A0A4C1ZPV1</accession>
<dbReference type="OrthoDB" id="6132759at2759"/>
<dbReference type="GO" id="GO:0005886">
    <property type="term" value="C:plasma membrane"/>
    <property type="evidence" value="ECO:0007669"/>
    <property type="project" value="UniProtKB-SubCell"/>
</dbReference>
<dbReference type="AlphaFoldDB" id="A0A4C1ZPV1"/>
<comment type="subcellular location">
    <subcellularLocation>
        <location evidence="1">Cell membrane</location>
        <topology evidence="1">Multi-pass membrane protein</topology>
    </subcellularLocation>
</comment>
<feature type="transmembrane region" description="Helical" evidence="12">
    <location>
        <begin position="73"/>
        <end position="95"/>
    </location>
</feature>
<feature type="transmembrane region" description="Helical" evidence="12">
    <location>
        <begin position="364"/>
        <end position="386"/>
    </location>
</feature>
<evidence type="ECO:0000256" key="9">
    <source>
        <dbReference type="ARBA" id="ARBA00023136"/>
    </source>
</evidence>